<dbReference type="InterPro" id="IPR005532">
    <property type="entry name" value="SUMF_dom"/>
</dbReference>
<evidence type="ECO:0000259" key="3">
    <source>
        <dbReference type="Pfam" id="PF10342"/>
    </source>
</evidence>
<feature type="domain" description="Yeast cell wall synthesis Kre9/Knh1-like N-terminal" evidence="3">
    <location>
        <begin position="186"/>
        <end position="262"/>
    </location>
</feature>
<feature type="domain" description="Sulfatase-modifying factor enzyme-like" evidence="2">
    <location>
        <begin position="2"/>
        <end position="77"/>
    </location>
</feature>
<dbReference type="InterPro" id="IPR051043">
    <property type="entry name" value="Sulfatase_Mod_Factor_Kinase"/>
</dbReference>
<evidence type="ECO:0000256" key="1">
    <source>
        <dbReference type="ARBA" id="ARBA00022729"/>
    </source>
</evidence>
<dbReference type="InterPro" id="IPR042095">
    <property type="entry name" value="SUMF_sf"/>
</dbReference>
<dbReference type="Pfam" id="PF03781">
    <property type="entry name" value="FGE-sulfatase"/>
    <property type="match status" value="1"/>
</dbReference>
<dbReference type="InterPro" id="IPR018466">
    <property type="entry name" value="Kre9/Knh1-like_N"/>
</dbReference>
<gene>
    <name evidence="4" type="ORF">S01H1_45205</name>
</gene>
<dbReference type="AlphaFoldDB" id="X0UKB2"/>
<reference evidence="4" key="1">
    <citation type="journal article" date="2014" name="Front. Microbiol.">
        <title>High frequency of phylogenetically diverse reductive dehalogenase-homologous genes in deep subseafloor sedimentary metagenomes.</title>
        <authorList>
            <person name="Kawai M."/>
            <person name="Futagami T."/>
            <person name="Toyoda A."/>
            <person name="Takaki Y."/>
            <person name="Nishi S."/>
            <person name="Hori S."/>
            <person name="Arai W."/>
            <person name="Tsubouchi T."/>
            <person name="Morono Y."/>
            <person name="Uchiyama I."/>
            <person name="Ito T."/>
            <person name="Fujiyama A."/>
            <person name="Inagaki F."/>
            <person name="Takami H."/>
        </authorList>
    </citation>
    <scope>NUCLEOTIDE SEQUENCE</scope>
    <source>
        <strain evidence="4">Expedition CK06-06</strain>
    </source>
</reference>
<dbReference type="EMBL" id="BARS01028869">
    <property type="protein sequence ID" value="GAF99731.1"/>
    <property type="molecule type" value="Genomic_DNA"/>
</dbReference>
<feature type="domain" description="Yeast cell wall synthesis Kre9/Knh1-like N-terminal" evidence="3">
    <location>
        <begin position="90"/>
        <end position="176"/>
    </location>
</feature>
<feature type="non-terminal residue" evidence="4">
    <location>
        <position position="1"/>
    </location>
</feature>
<keyword evidence="1" id="KW-0732">Signal</keyword>
<accession>X0UKB2</accession>
<dbReference type="InterPro" id="IPR016187">
    <property type="entry name" value="CTDL_fold"/>
</dbReference>
<dbReference type="GO" id="GO:0120147">
    <property type="term" value="F:formylglycine-generating oxidase activity"/>
    <property type="evidence" value="ECO:0007669"/>
    <property type="project" value="TreeGrafter"/>
</dbReference>
<sequence length="263" mass="28874">FYGIHDMAGNVYELCSDWYDAAYYSSSPTNNPQGPSSGSSRVIRGGDLSCEAFDIRSSKRYLGEPSVIYINTGFRVCKDVSVEKSITVTEPTSSTVWAQGDSVDIDWTSTGAIGYMDIDLYKGGTFSQTIVSGTTNDGSYTWTEVDTSLADGSDYSIRVTDYSESSIYDESDQFTIEEEKSITVTSPTSGDIWSTSQAVNITWTSTGTISYVDLDIYKGTTLVAYAEHLENDGIYPWDVNSFLVEGTDYKIRISDETDASIYG</sequence>
<name>X0UKB2_9ZZZZ</name>
<evidence type="ECO:0000313" key="4">
    <source>
        <dbReference type="EMBL" id="GAF99731.1"/>
    </source>
</evidence>
<dbReference type="Gene3D" id="3.90.1580.10">
    <property type="entry name" value="paralog of FGE (formylglycine-generating enzyme)"/>
    <property type="match status" value="1"/>
</dbReference>
<evidence type="ECO:0000259" key="2">
    <source>
        <dbReference type="Pfam" id="PF03781"/>
    </source>
</evidence>
<dbReference type="PANTHER" id="PTHR23150:SF19">
    <property type="entry name" value="FORMYLGLYCINE-GENERATING ENZYME"/>
    <property type="match status" value="1"/>
</dbReference>
<dbReference type="Pfam" id="PF10342">
    <property type="entry name" value="Kre9_KNH"/>
    <property type="match status" value="2"/>
</dbReference>
<comment type="caution">
    <text evidence="4">The sequence shown here is derived from an EMBL/GenBank/DDBJ whole genome shotgun (WGS) entry which is preliminary data.</text>
</comment>
<protein>
    <submittedName>
        <fullName evidence="4">Uncharacterized protein</fullName>
    </submittedName>
</protein>
<feature type="non-terminal residue" evidence="4">
    <location>
        <position position="263"/>
    </location>
</feature>
<proteinExistence type="predicted"/>
<dbReference type="SUPFAM" id="SSF56436">
    <property type="entry name" value="C-type lectin-like"/>
    <property type="match status" value="1"/>
</dbReference>
<dbReference type="PANTHER" id="PTHR23150">
    <property type="entry name" value="SULFATASE MODIFYING FACTOR 1, 2"/>
    <property type="match status" value="1"/>
</dbReference>
<organism evidence="4">
    <name type="scientific">marine sediment metagenome</name>
    <dbReference type="NCBI Taxonomy" id="412755"/>
    <lineage>
        <taxon>unclassified sequences</taxon>
        <taxon>metagenomes</taxon>
        <taxon>ecological metagenomes</taxon>
    </lineage>
</organism>